<feature type="signal peptide" evidence="3">
    <location>
        <begin position="1"/>
        <end position="19"/>
    </location>
</feature>
<dbReference type="Gene3D" id="3.40.190.10">
    <property type="entry name" value="Periplasmic binding protein-like II"/>
    <property type="match status" value="2"/>
</dbReference>
<dbReference type="InterPro" id="IPR050490">
    <property type="entry name" value="Bact_solute-bd_prot1"/>
</dbReference>
<dbReference type="InterPro" id="IPR006059">
    <property type="entry name" value="SBP"/>
</dbReference>
<accession>A0A931J5Y2</accession>
<name>A0A931J5Y2_9BURK</name>
<dbReference type="PANTHER" id="PTHR43649">
    <property type="entry name" value="ARABINOSE-BINDING PROTEIN-RELATED"/>
    <property type="match status" value="1"/>
</dbReference>
<evidence type="ECO:0000313" key="5">
    <source>
        <dbReference type="Proteomes" id="UP000613266"/>
    </source>
</evidence>
<dbReference type="Pfam" id="PF01547">
    <property type="entry name" value="SBP_bac_1"/>
    <property type="match status" value="1"/>
</dbReference>
<comment type="similarity">
    <text evidence="2">Belongs to the bacterial solute-binding protein 1 family.</text>
</comment>
<evidence type="ECO:0000256" key="2">
    <source>
        <dbReference type="ARBA" id="ARBA00008520"/>
    </source>
</evidence>
<keyword evidence="3" id="KW-0732">Signal</keyword>
<comment type="caution">
    <text evidence="4">The sequence shown here is derived from an EMBL/GenBank/DDBJ whole genome shotgun (WGS) entry which is preliminary data.</text>
</comment>
<evidence type="ECO:0000256" key="1">
    <source>
        <dbReference type="ARBA" id="ARBA00004418"/>
    </source>
</evidence>
<dbReference type="EMBL" id="JAEDAK010000006">
    <property type="protein sequence ID" value="MBH9577467.1"/>
    <property type="molecule type" value="Genomic_DNA"/>
</dbReference>
<gene>
    <name evidence="4" type="ORF">I7X39_11195</name>
</gene>
<dbReference type="PANTHER" id="PTHR43649:SF14">
    <property type="entry name" value="BLR3389 PROTEIN"/>
    <property type="match status" value="1"/>
</dbReference>
<dbReference type="Proteomes" id="UP000613266">
    <property type="component" value="Unassembled WGS sequence"/>
</dbReference>
<protein>
    <submittedName>
        <fullName evidence="4">Carbohydrate ABC transporter substrate-binding protein</fullName>
    </submittedName>
</protein>
<dbReference type="GO" id="GO:0042597">
    <property type="term" value="C:periplasmic space"/>
    <property type="evidence" value="ECO:0007669"/>
    <property type="project" value="UniProtKB-SubCell"/>
</dbReference>
<comment type="subcellular location">
    <subcellularLocation>
        <location evidence="1">Periplasm</location>
    </subcellularLocation>
</comment>
<evidence type="ECO:0000313" key="4">
    <source>
        <dbReference type="EMBL" id="MBH9577467.1"/>
    </source>
</evidence>
<dbReference type="SUPFAM" id="SSF53850">
    <property type="entry name" value="Periplasmic binding protein-like II"/>
    <property type="match status" value="1"/>
</dbReference>
<dbReference type="AlphaFoldDB" id="A0A931J5Y2"/>
<organism evidence="4 5">
    <name type="scientific">Inhella proteolytica</name>
    <dbReference type="NCBI Taxonomy" id="2795029"/>
    <lineage>
        <taxon>Bacteria</taxon>
        <taxon>Pseudomonadati</taxon>
        <taxon>Pseudomonadota</taxon>
        <taxon>Betaproteobacteria</taxon>
        <taxon>Burkholderiales</taxon>
        <taxon>Sphaerotilaceae</taxon>
        <taxon>Inhella</taxon>
    </lineage>
</organism>
<dbReference type="RefSeq" id="WP_198111233.1">
    <property type="nucleotide sequence ID" value="NZ_JAEDAK010000006.1"/>
</dbReference>
<reference evidence="4" key="1">
    <citation type="submission" date="2020-12" db="EMBL/GenBank/DDBJ databases">
        <title>The genome sequence of Inhella sp. 1Y17.</title>
        <authorList>
            <person name="Liu Y."/>
        </authorList>
    </citation>
    <scope>NUCLEOTIDE SEQUENCE</scope>
    <source>
        <strain evidence="4">1Y17</strain>
    </source>
</reference>
<evidence type="ECO:0000256" key="3">
    <source>
        <dbReference type="SAM" id="SignalP"/>
    </source>
</evidence>
<keyword evidence="5" id="KW-1185">Reference proteome</keyword>
<feature type="chain" id="PRO_5037603236" evidence="3">
    <location>
        <begin position="20"/>
        <end position="415"/>
    </location>
</feature>
<sequence length="415" mass="47222">MSLRRRSLCLWAGAAPAWAQPAPPAEPLRVQWMFSSGVQRDLWVRIARRYEALGRPLESREREQAQYKAEFDALLRQQPAAADVAFWFGGQRLREFVDQDLLEPLDDLAQGWESQFHPAMLDAVRVQGRVWALPLATYQWGFYYRRSVFERLRLQPPATWESWLQLNSQLKAAGLAPIVMGSREGWPLGAWFDYFNLRLHGKAFHTELLSGRASWLDARVRAVFERWRQLLQRGDFLPGSFERDWRQALPYVTRGHAGMVLMGNFVSLAFPAAVRVDLGFFPFPTLDPRVPLIEDAPLDVLVIPRAARHKAAAREFLRYLAQPELQTELNQAMGLIPPHRAAAVGSDPLAQAGARLLARAAGSMQFFDRDAPAAFSTPALEWLARFEREPANLEPVLQGLEALRAQVWPADNPRR</sequence>
<proteinExistence type="inferred from homology"/>